<proteinExistence type="predicted"/>
<reference evidence="2 3" key="1">
    <citation type="submission" date="2016-01" db="EMBL/GenBank/DDBJ databases">
        <title>The draft genome sequence of Aquimarina sp. RZW4-3-2.</title>
        <authorList>
            <person name="Wang Y."/>
        </authorList>
    </citation>
    <scope>NUCLEOTIDE SEQUENCE [LARGE SCALE GENOMIC DNA]</scope>
    <source>
        <strain evidence="2 3">RZW4-3-2</strain>
    </source>
</reference>
<feature type="chain" id="PRO_5007842300" description="Lipocalin-like domain-containing protein" evidence="1">
    <location>
        <begin position="21"/>
        <end position="128"/>
    </location>
</feature>
<sequence length="128" mass="14719">MKQYIFLAFSIIVITFNSNAQSKDNPYAGKTFRIDNYIGDKLDNSEDLVFTNNEVEGSICVQYGFKKAKYTTTINKKGLQEFSCTMISKEHGKMVWTGEKNKNQISGKYLWTKEGQDPIQYTFKGKIK</sequence>
<feature type="signal peptide" evidence="1">
    <location>
        <begin position="1"/>
        <end position="20"/>
    </location>
</feature>
<comment type="caution">
    <text evidence="2">The sequence shown here is derived from an EMBL/GenBank/DDBJ whole genome shotgun (WGS) entry which is preliminary data.</text>
</comment>
<gene>
    <name evidence="2" type="ORF">AWE51_16815</name>
</gene>
<dbReference type="AlphaFoldDB" id="A0A163D581"/>
<protein>
    <recommendedName>
        <fullName evidence="4">Lipocalin-like domain-containing protein</fullName>
    </recommendedName>
</protein>
<evidence type="ECO:0000313" key="3">
    <source>
        <dbReference type="Proteomes" id="UP000076715"/>
    </source>
</evidence>
<keyword evidence="1" id="KW-0732">Signal</keyword>
<organism evidence="2 3">
    <name type="scientific">Aquimarina aggregata</name>
    <dbReference type="NCBI Taxonomy" id="1642818"/>
    <lineage>
        <taxon>Bacteria</taxon>
        <taxon>Pseudomonadati</taxon>
        <taxon>Bacteroidota</taxon>
        <taxon>Flavobacteriia</taxon>
        <taxon>Flavobacteriales</taxon>
        <taxon>Flavobacteriaceae</taxon>
        <taxon>Aquimarina</taxon>
    </lineage>
</organism>
<name>A0A163D581_9FLAO</name>
<accession>A0A163D581</accession>
<evidence type="ECO:0000256" key="1">
    <source>
        <dbReference type="SAM" id="SignalP"/>
    </source>
</evidence>
<evidence type="ECO:0008006" key="4">
    <source>
        <dbReference type="Google" id="ProtNLM"/>
    </source>
</evidence>
<keyword evidence="3" id="KW-1185">Reference proteome</keyword>
<dbReference type="RefSeq" id="WP_066308433.1">
    <property type="nucleotide sequence ID" value="NZ_CANLSS010000002.1"/>
</dbReference>
<dbReference type="EMBL" id="LQRT01000001">
    <property type="protein sequence ID" value="KZS43005.1"/>
    <property type="molecule type" value="Genomic_DNA"/>
</dbReference>
<dbReference type="STRING" id="1642818.AWE51_16815"/>
<evidence type="ECO:0000313" key="2">
    <source>
        <dbReference type="EMBL" id="KZS43005.1"/>
    </source>
</evidence>
<dbReference type="Proteomes" id="UP000076715">
    <property type="component" value="Unassembled WGS sequence"/>
</dbReference>